<dbReference type="HOGENOM" id="CLU_066015_0_1_6"/>
<gene>
    <name evidence="1" type="ordered locus">M5M_07625</name>
</gene>
<dbReference type="Proteomes" id="UP000000466">
    <property type="component" value="Chromosome"/>
</dbReference>
<dbReference type="SUPFAM" id="SSF53850">
    <property type="entry name" value="Periplasmic binding protein-like II"/>
    <property type="match status" value="1"/>
</dbReference>
<proteinExistence type="predicted"/>
<keyword evidence="2" id="KW-1185">Reference proteome</keyword>
<sequence length="263" mass="29712">MLSQPGAATAPQQPLTVIVPTRDVSTVADSEFFFPLLRLCLEKTVPSHGPYQLEYYPSAQSSERIISNMIKGGPVNTMWTSTSKRREQQLDFVPISLLGALSDHRVLLIRLNDQARFDAIANLEQLRTLKAGIGGHWPDARLLKNNQIPTVTSIYYESLFKMLIAGRFDYFPRGLFEVKDDLDLYSEGKLTMESGLLLHYPAPFYFFVSPKHPEIRSRIEAGLARAMADGSYQALVNRMPAFVFGQQILNQSRTVIELVPDYR</sequence>
<reference evidence="1 2" key="1">
    <citation type="journal article" date="2013" name="Genome Announc.">
        <title>Complete genome sequence of Simiduia agarivorans SA1(T), a marine bacterium able to degrade a variety of polysaccharides.</title>
        <authorList>
            <person name="Lin S.Y."/>
            <person name="Shieh W.Y."/>
            <person name="Chen J.S."/>
            <person name="Tang S.L."/>
        </authorList>
    </citation>
    <scope>NUCLEOTIDE SEQUENCE [LARGE SCALE GENOMIC DNA]</scope>
    <source>
        <strain evidence="2">DSM 21679 / JCM 13881 / BCRC 17597 / SA1</strain>
    </source>
</reference>
<dbReference type="KEGG" id="saga:M5M_07625"/>
<evidence type="ECO:0000313" key="1">
    <source>
        <dbReference type="EMBL" id="AFU98716.2"/>
    </source>
</evidence>
<dbReference type="EMBL" id="CP003746">
    <property type="protein sequence ID" value="AFU98716.2"/>
    <property type="molecule type" value="Genomic_DNA"/>
</dbReference>
<dbReference type="Gene3D" id="3.40.190.10">
    <property type="entry name" value="Periplasmic binding protein-like II"/>
    <property type="match status" value="2"/>
</dbReference>
<name>K4KI76_SIMAS</name>
<dbReference type="AlphaFoldDB" id="K4KI76"/>
<evidence type="ECO:0000313" key="2">
    <source>
        <dbReference type="Proteomes" id="UP000000466"/>
    </source>
</evidence>
<accession>K4KI76</accession>
<organism evidence="1 2">
    <name type="scientific">Simiduia agarivorans (strain DSM 21679 / JCM 13881 / BCRC 17597 / SA1)</name>
    <dbReference type="NCBI Taxonomy" id="1117647"/>
    <lineage>
        <taxon>Bacteria</taxon>
        <taxon>Pseudomonadati</taxon>
        <taxon>Pseudomonadota</taxon>
        <taxon>Gammaproteobacteria</taxon>
        <taxon>Cellvibrionales</taxon>
        <taxon>Cellvibrionaceae</taxon>
        <taxon>Simiduia</taxon>
    </lineage>
</organism>
<dbReference type="STRING" id="1117647.M5M_07625"/>
<dbReference type="eggNOG" id="COG0834">
    <property type="taxonomic scope" value="Bacteria"/>
</dbReference>
<protein>
    <submittedName>
        <fullName evidence="1">Uncharacterized protein</fullName>
    </submittedName>
</protein>